<name>A0ABM5KHF7_DIAVI</name>
<keyword evidence="4" id="KW-0833">Ubl conjugation pathway</keyword>
<evidence type="ECO:0000313" key="9">
    <source>
        <dbReference type="EnsemblMetazoa" id="XP_050509646.1"/>
    </source>
</evidence>
<dbReference type="InterPro" id="IPR001841">
    <property type="entry name" value="Znf_RING"/>
</dbReference>
<evidence type="ECO:0000313" key="10">
    <source>
        <dbReference type="Proteomes" id="UP001652700"/>
    </source>
</evidence>
<keyword evidence="5" id="KW-0862">Zinc</keyword>
<dbReference type="PANTHER" id="PTHR15067">
    <property type="entry name" value="E3 UBIQUITIN-PROTEIN LIGASE RNF8"/>
    <property type="match status" value="1"/>
</dbReference>
<accession>A0ABM5KHF7</accession>
<dbReference type="PANTHER" id="PTHR15067:SF4">
    <property type="entry name" value="E3 UBIQUITIN-PROTEIN LIGASE RNF8"/>
    <property type="match status" value="1"/>
</dbReference>
<dbReference type="PROSITE" id="PS50089">
    <property type="entry name" value="ZF_RING_2"/>
    <property type="match status" value="1"/>
</dbReference>
<sequence length="190" mass="21811">MSLAEIQAKSTSSSKSKVSPEKNSSLTDSKTPNFSCIDEVSTDNQLENKDLTCAICSELFIKSTTLNCSHTFCKYCIEHWKEHQLYCPICRTMITEQVPTLVLDNIIDKLLENCLPEVKEHRKNVVMDRNNNNTSSNGDGKEEKYTWKCLIDALNCAEEDNDWQDDQWFCDNWFINDVDTFSSDESLNLI</sequence>
<reference evidence="9" key="1">
    <citation type="submission" date="2025-05" db="UniProtKB">
        <authorList>
            <consortium name="EnsemblMetazoa"/>
        </authorList>
    </citation>
    <scope>IDENTIFICATION</scope>
</reference>
<dbReference type="PROSITE" id="PS00518">
    <property type="entry name" value="ZF_RING_1"/>
    <property type="match status" value="1"/>
</dbReference>
<evidence type="ECO:0000259" key="8">
    <source>
        <dbReference type="PROSITE" id="PS50089"/>
    </source>
</evidence>
<dbReference type="GeneID" id="126886693"/>
<keyword evidence="2" id="KW-0479">Metal-binding</keyword>
<feature type="region of interest" description="Disordered" evidence="7">
    <location>
        <begin position="1"/>
        <end position="29"/>
    </location>
</feature>
<dbReference type="Gene3D" id="3.30.40.10">
    <property type="entry name" value="Zinc/RING finger domain, C3HC4 (zinc finger)"/>
    <property type="match status" value="1"/>
</dbReference>
<evidence type="ECO:0000256" key="1">
    <source>
        <dbReference type="ARBA" id="ARBA00022679"/>
    </source>
</evidence>
<evidence type="ECO:0000256" key="4">
    <source>
        <dbReference type="ARBA" id="ARBA00022786"/>
    </source>
</evidence>
<dbReference type="Proteomes" id="UP001652700">
    <property type="component" value="Unplaced"/>
</dbReference>
<keyword evidence="1" id="KW-0808">Transferase</keyword>
<feature type="domain" description="RING-type" evidence="8">
    <location>
        <begin position="53"/>
        <end position="91"/>
    </location>
</feature>
<dbReference type="RefSeq" id="XP_050509646.1">
    <property type="nucleotide sequence ID" value="XM_050653689.1"/>
</dbReference>
<keyword evidence="10" id="KW-1185">Reference proteome</keyword>
<dbReference type="SUPFAM" id="SSF57850">
    <property type="entry name" value="RING/U-box"/>
    <property type="match status" value="1"/>
</dbReference>
<evidence type="ECO:0000256" key="3">
    <source>
        <dbReference type="ARBA" id="ARBA00022771"/>
    </source>
</evidence>
<dbReference type="Pfam" id="PF13920">
    <property type="entry name" value="zf-C3HC4_3"/>
    <property type="match status" value="1"/>
</dbReference>
<dbReference type="SMART" id="SM00184">
    <property type="entry name" value="RING"/>
    <property type="match status" value="1"/>
</dbReference>
<protein>
    <recommendedName>
        <fullName evidence="8">RING-type domain-containing protein</fullName>
    </recommendedName>
</protein>
<organism evidence="9 10">
    <name type="scientific">Diabrotica virgifera virgifera</name>
    <name type="common">western corn rootworm</name>
    <dbReference type="NCBI Taxonomy" id="50390"/>
    <lineage>
        <taxon>Eukaryota</taxon>
        <taxon>Metazoa</taxon>
        <taxon>Ecdysozoa</taxon>
        <taxon>Arthropoda</taxon>
        <taxon>Hexapoda</taxon>
        <taxon>Insecta</taxon>
        <taxon>Pterygota</taxon>
        <taxon>Neoptera</taxon>
        <taxon>Endopterygota</taxon>
        <taxon>Coleoptera</taxon>
        <taxon>Polyphaga</taxon>
        <taxon>Cucujiformia</taxon>
        <taxon>Chrysomeloidea</taxon>
        <taxon>Chrysomelidae</taxon>
        <taxon>Galerucinae</taxon>
        <taxon>Diabroticina</taxon>
        <taxon>Diabroticites</taxon>
        <taxon>Diabrotica</taxon>
    </lineage>
</organism>
<evidence type="ECO:0000256" key="5">
    <source>
        <dbReference type="ARBA" id="ARBA00022833"/>
    </source>
</evidence>
<dbReference type="EnsemblMetazoa" id="XM_050653689.1">
    <property type="protein sequence ID" value="XP_050509646.1"/>
    <property type="gene ID" value="LOC126886693"/>
</dbReference>
<proteinExistence type="predicted"/>
<evidence type="ECO:0000256" key="6">
    <source>
        <dbReference type="PROSITE-ProRule" id="PRU00175"/>
    </source>
</evidence>
<evidence type="ECO:0000256" key="2">
    <source>
        <dbReference type="ARBA" id="ARBA00022723"/>
    </source>
</evidence>
<feature type="compositionally biased region" description="Low complexity" evidence="7">
    <location>
        <begin position="9"/>
        <end position="25"/>
    </location>
</feature>
<evidence type="ECO:0000256" key="7">
    <source>
        <dbReference type="SAM" id="MobiDB-lite"/>
    </source>
</evidence>
<dbReference type="InterPro" id="IPR017907">
    <property type="entry name" value="Znf_RING_CS"/>
</dbReference>
<dbReference type="InterPro" id="IPR013083">
    <property type="entry name" value="Znf_RING/FYVE/PHD"/>
</dbReference>
<keyword evidence="3 6" id="KW-0863">Zinc-finger</keyword>